<reference evidence="1" key="1">
    <citation type="submission" date="2016-06" db="UniProtKB">
        <authorList>
            <consortium name="WormBaseParasite"/>
        </authorList>
    </citation>
    <scope>IDENTIFICATION</scope>
</reference>
<protein>
    <submittedName>
        <fullName evidence="1">Beta-galactosidase</fullName>
    </submittedName>
</protein>
<name>A0A183ER02_9BILA</name>
<organism evidence="1">
    <name type="scientific">Gongylonema pulchrum</name>
    <dbReference type="NCBI Taxonomy" id="637853"/>
    <lineage>
        <taxon>Eukaryota</taxon>
        <taxon>Metazoa</taxon>
        <taxon>Ecdysozoa</taxon>
        <taxon>Nematoda</taxon>
        <taxon>Chromadorea</taxon>
        <taxon>Rhabditida</taxon>
        <taxon>Spirurina</taxon>
        <taxon>Spiruromorpha</taxon>
        <taxon>Spiruroidea</taxon>
        <taxon>Gongylonematidae</taxon>
        <taxon>Gongylonema</taxon>
    </lineage>
</organism>
<sequence>LVVEETLSSADSKLSGELRHELLEWHPSTGLLALATYHASVGGEVSFFTNQVDPFTPHSSG</sequence>
<dbReference type="AlphaFoldDB" id="A0A183ER02"/>
<accession>A0A183ER02</accession>
<proteinExistence type="predicted"/>
<dbReference type="WBParaSite" id="GPUH_0002342301-mRNA-1">
    <property type="protein sequence ID" value="GPUH_0002342301-mRNA-1"/>
    <property type="gene ID" value="GPUH_0002342301"/>
</dbReference>
<evidence type="ECO:0000313" key="1">
    <source>
        <dbReference type="WBParaSite" id="GPUH_0002342301-mRNA-1"/>
    </source>
</evidence>